<dbReference type="AlphaFoldDB" id="A0A160TRU8"/>
<organism evidence="1">
    <name type="scientific">hydrothermal vent metagenome</name>
    <dbReference type="NCBI Taxonomy" id="652676"/>
    <lineage>
        <taxon>unclassified sequences</taxon>
        <taxon>metagenomes</taxon>
        <taxon>ecological metagenomes</taxon>
    </lineage>
</organism>
<accession>A0A160TRU8</accession>
<reference evidence="1" key="1">
    <citation type="submission" date="2015-10" db="EMBL/GenBank/DDBJ databases">
        <authorList>
            <person name="Gilbert D.G."/>
        </authorList>
    </citation>
    <scope>NUCLEOTIDE SEQUENCE</scope>
</reference>
<dbReference type="EMBL" id="CZRL01000089">
    <property type="protein sequence ID" value="CUS52793.1"/>
    <property type="molecule type" value="Genomic_DNA"/>
</dbReference>
<protein>
    <submittedName>
        <fullName evidence="1">Uncharacterized protein</fullName>
    </submittedName>
</protein>
<proteinExistence type="predicted"/>
<evidence type="ECO:0000313" key="1">
    <source>
        <dbReference type="EMBL" id="CUS52793.1"/>
    </source>
</evidence>
<gene>
    <name evidence="1" type="ORF">MGWOODY_XGa1327</name>
</gene>
<name>A0A160TRU8_9ZZZZ</name>
<sequence length="42" mass="4375">MSDACWQAFCLRITAADSPSRSMASGENGLPLAAYSCGYSQG</sequence>